<dbReference type="PANTHER" id="PTHR47939">
    <property type="entry name" value="MEMBRANE-ASSOCIATED SALT-INDUCIBLE PROTEIN-LIKE"/>
    <property type="match status" value="1"/>
</dbReference>
<evidence type="ECO:0000256" key="2">
    <source>
        <dbReference type="ARBA" id="ARBA00022737"/>
    </source>
</evidence>
<dbReference type="Gene3D" id="1.25.40.10">
    <property type="entry name" value="Tetratricopeptide repeat domain"/>
    <property type="match status" value="2"/>
</dbReference>
<dbReference type="InterPro" id="IPR011990">
    <property type="entry name" value="TPR-like_helical_dom_sf"/>
</dbReference>
<comment type="similarity">
    <text evidence="1">Belongs to the PPR family. P subfamily.</text>
</comment>
<keyword evidence="2" id="KW-0677">Repeat</keyword>
<name>A0AAV2FVR8_9ROSI</name>
<sequence>MILRPLFNQHHRRVFSSLHRLLTNESIVQQHQPPPPSLQPTPVNSDHLIRVCTILFQQQTFPDSKLQSKLSTCVFQLTHEFFLQVCNRFPFSWRPVHRFFQYIQQTPSLHNNFAHTSVSFNKMLDVYGKARNMDLLWETTQQAGQLGLVSDRTFVIVLRTLASARELKKCVQFFHLMNDSGVEYSLRRLNKVVEALCRDGLMEEAKYVTLKLKDTIPPDGFTYGCLIKGFCDIDDMIEASKVWNLMVEDGFDPEIQVFEKMIETFFKKNEDTEAVKVFQTLRVNRMEELGL</sequence>
<evidence type="ECO:0008006" key="6">
    <source>
        <dbReference type="Google" id="ProtNLM"/>
    </source>
</evidence>
<dbReference type="NCBIfam" id="TIGR00756">
    <property type="entry name" value="PPR"/>
    <property type="match status" value="2"/>
</dbReference>
<feature type="repeat" description="PPR" evidence="3">
    <location>
        <begin position="219"/>
        <end position="253"/>
    </location>
</feature>
<accession>A0AAV2FVR8</accession>
<dbReference type="Proteomes" id="UP001497516">
    <property type="component" value="Chromosome 7"/>
</dbReference>
<dbReference type="AlphaFoldDB" id="A0AAV2FVR8"/>
<evidence type="ECO:0000313" key="4">
    <source>
        <dbReference type="EMBL" id="CAL1401480.1"/>
    </source>
</evidence>
<dbReference type="PROSITE" id="PS51375">
    <property type="entry name" value="PPR"/>
    <property type="match status" value="1"/>
</dbReference>
<dbReference type="Pfam" id="PF12854">
    <property type="entry name" value="PPR_1"/>
    <property type="match status" value="1"/>
</dbReference>
<evidence type="ECO:0000313" key="5">
    <source>
        <dbReference type="Proteomes" id="UP001497516"/>
    </source>
</evidence>
<dbReference type="PANTHER" id="PTHR47939:SF12">
    <property type="entry name" value="PENTACOTRIPEPTIDE-REPEAT REGION OF PRORP DOMAIN-CONTAINING PROTEIN"/>
    <property type="match status" value="1"/>
</dbReference>
<gene>
    <name evidence="4" type="ORF">LTRI10_LOCUS41533</name>
</gene>
<evidence type="ECO:0000256" key="1">
    <source>
        <dbReference type="ARBA" id="ARBA00007626"/>
    </source>
</evidence>
<reference evidence="4 5" key="1">
    <citation type="submission" date="2024-04" db="EMBL/GenBank/DDBJ databases">
        <authorList>
            <person name="Fracassetti M."/>
        </authorList>
    </citation>
    <scope>NUCLEOTIDE SEQUENCE [LARGE SCALE GENOMIC DNA]</scope>
</reference>
<proteinExistence type="inferred from homology"/>
<dbReference type="EMBL" id="OZ034820">
    <property type="protein sequence ID" value="CAL1401480.1"/>
    <property type="molecule type" value="Genomic_DNA"/>
</dbReference>
<protein>
    <recommendedName>
        <fullName evidence="6">Pentatricopeptide repeat-containing protein</fullName>
    </recommendedName>
</protein>
<organism evidence="4 5">
    <name type="scientific">Linum trigynum</name>
    <dbReference type="NCBI Taxonomy" id="586398"/>
    <lineage>
        <taxon>Eukaryota</taxon>
        <taxon>Viridiplantae</taxon>
        <taxon>Streptophyta</taxon>
        <taxon>Embryophyta</taxon>
        <taxon>Tracheophyta</taxon>
        <taxon>Spermatophyta</taxon>
        <taxon>Magnoliopsida</taxon>
        <taxon>eudicotyledons</taxon>
        <taxon>Gunneridae</taxon>
        <taxon>Pentapetalae</taxon>
        <taxon>rosids</taxon>
        <taxon>fabids</taxon>
        <taxon>Malpighiales</taxon>
        <taxon>Linaceae</taxon>
        <taxon>Linum</taxon>
    </lineage>
</organism>
<evidence type="ECO:0000256" key="3">
    <source>
        <dbReference type="PROSITE-ProRule" id="PRU00708"/>
    </source>
</evidence>
<dbReference type="InterPro" id="IPR050667">
    <property type="entry name" value="PPR-containing_protein"/>
</dbReference>
<dbReference type="InterPro" id="IPR002885">
    <property type="entry name" value="PPR_rpt"/>
</dbReference>
<keyword evidence="5" id="KW-1185">Reference proteome</keyword>